<keyword evidence="1" id="KW-0732">Signal</keyword>
<organism evidence="2 3">
    <name type="scientific">Thalassolituus marinus</name>
    <dbReference type="NCBI Taxonomy" id="671053"/>
    <lineage>
        <taxon>Bacteria</taxon>
        <taxon>Pseudomonadati</taxon>
        <taxon>Pseudomonadota</taxon>
        <taxon>Gammaproteobacteria</taxon>
        <taxon>Oceanospirillales</taxon>
        <taxon>Oceanospirillaceae</taxon>
        <taxon>Thalassolituus</taxon>
    </lineage>
</organism>
<accession>A0ABS7ZLI3</accession>
<evidence type="ECO:0008006" key="4">
    <source>
        <dbReference type="Google" id="ProtNLM"/>
    </source>
</evidence>
<proteinExistence type="predicted"/>
<gene>
    <name evidence="2" type="ORF">I9W95_03040</name>
</gene>
<reference evidence="2 3" key="1">
    <citation type="submission" date="2020-12" db="EMBL/GenBank/DDBJ databases">
        <title>Novel Thalassolituus-related marine hydrocarbonoclastic bacteria mediated algae-derived hydrocarbons mineralization in twilight zone of the northern South China Sea.</title>
        <authorList>
            <person name="Dong C."/>
        </authorList>
    </citation>
    <scope>NUCLEOTIDE SEQUENCE [LARGE SCALE GENOMIC DNA]</scope>
    <source>
        <strain evidence="2 3">IMCC1826</strain>
    </source>
</reference>
<protein>
    <recommendedName>
        <fullName evidence="4">SH3b domain-containing protein</fullName>
    </recommendedName>
</protein>
<dbReference type="EMBL" id="JAEDAH010000013">
    <property type="protein sequence ID" value="MCA6062575.1"/>
    <property type="molecule type" value="Genomic_DNA"/>
</dbReference>
<evidence type="ECO:0000313" key="2">
    <source>
        <dbReference type="EMBL" id="MCA6062575.1"/>
    </source>
</evidence>
<dbReference type="RefSeq" id="WP_225671719.1">
    <property type="nucleotide sequence ID" value="NZ_JAEDAH010000013.1"/>
</dbReference>
<keyword evidence="3" id="KW-1185">Reference proteome</keyword>
<evidence type="ECO:0000256" key="1">
    <source>
        <dbReference type="SAM" id="SignalP"/>
    </source>
</evidence>
<feature type="signal peptide" evidence="1">
    <location>
        <begin position="1"/>
        <end position="29"/>
    </location>
</feature>
<feature type="chain" id="PRO_5047449196" description="SH3b domain-containing protein" evidence="1">
    <location>
        <begin position="30"/>
        <end position="238"/>
    </location>
</feature>
<sequence>MLGPGNTASRLLLQAALITTLFFGTSAYAADAVYHLRKGPGAAFPVVYDISSSSDLSLQSAQGSWVRVSDGTREGWLPASVLQPGKGRSAALVWFINEASEPGLWSLSLGLSTDDSYEFNLAYAMANEVALDGRMRRASSGLAEWQTYEIGASFPLQRFSRLHWLGYAGVGVGSANGYSDRWQEAGESTSVTTLSVSTDFVWQLAQRFDLRLRLRAEQAFGGDDKVSTATSLIWNLAI</sequence>
<evidence type="ECO:0000313" key="3">
    <source>
        <dbReference type="Proteomes" id="UP000714380"/>
    </source>
</evidence>
<name>A0ABS7ZLI3_9GAMM</name>
<dbReference type="Proteomes" id="UP000714380">
    <property type="component" value="Unassembled WGS sequence"/>
</dbReference>
<comment type="caution">
    <text evidence="2">The sequence shown here is derived from an EMBL/GenBank/DDBJ whole genome shotgun (WGS) entry which is preliminary data.</text>
</comment>